<gene>
    <name evidence="2" type="ORF">DWZ68_12510</name>
</gene>
<comment type="caution">
    <text evidence="2">The sequence shown here is derived from an EMBL/GenBank/DDBJ whole genome shotgun (WGS) entry which is preliminary data.</text>
</comment>
<organism evidence="2 3">
    <name type="scientific">Butyricimonas virosa</name>
    <dbReference type="NCBI Taxonomy" id="544645"/>
    <lineage>
        <taxon>Bacteria</taxon>
        <taxon>Pseudomonadati</taxon>
        <taxon>Bacteroidota</taxon>
        <taxon>Bacteroidia</taxon>
        <taxon>Bacteroidales</taxon>
        <taxon>Odoribacteraceae</taxon>
        <taxon>Butyricimonas</taxon>
    </lineage>
</organism>
<evidence type="ECO:0000313" key="3">
    <source>
        <dbReference type="Proteomes" id="UP000286038"/>
    </source>
</evidence>
<dbReference type="InterPro" id="IPR022686">
    <property type="entry name" value="G2P_N"/>
</dbReference>
<sequence>MVDTIGLTIDQSMVNTSIDFMAEVGAKINVDIKCSNEYRIIGTYRNLHVFITPSYVHIEGSLPKYRYGSNLVTLSREEPGNIIDEIGAALGLPLRDAFVTRVDIAANLEMNNSPKSYFPYLSFLRNFNRSIDSGSLYYRQTYREFYFYDKVMEAKRYKDPLLTPGSCQKHILRYEMRCNRQWLEYYFDRKIKAIELYGETSDVCCELVAEWYQKYEDIVKVGMVKPAFEMTKMGLFDWLLRNYSLKNDIIKLIDSCSSKGDRKAARLKREVLAMLKKCDHEDEDMVGELNRKVWDAEEAY</sequence>
<evidence type="ECO:0000313" key="2">
    <source>
        <dbReference type="EMBL" id="RHM41774.1"/>
    </source>
</evidence>
<feature type="domain" description="Replication-associated protein G2P N-terminal" evidence="1">
    <location>
        <begin position="54"/>
        <end position="184"/>
    </location>
</feature>
<accession>A0A415QFT0</accession>
<reference evidence="2 3" key="1">
    <citation type="submission" date="2018-08" db="EMBL/GenBank/DDBJ databases">
        <title>A genome reference for cultivated species of the human gut microbiota.</title>
        <authorList>
            <person name="Zou Y."/>
            <person name="Xue W."/>
            <person name="Luo G."/>
        </authorList>
    </citation>
    <scope>NUCLEOTIDE SEQUENCE [LARGE SCALE GENOMIC DNA]</scope>
    <source>
        <strain evidence="2 3">AF34-33</strain>
    </source>
</reference>
<dbReference type="EMBL" id="QRPV01000017">
    <property type="protein sequence ID" value="RHM41774.1"/>
    <property type="molecule type" value="Genomic_DNA"/>
</dbReference>
<evidence type="ECO:0000259" key="1">
    <source>
        <dbReference type="Pfam" id="PF05144"/>
    </source>
</evidence>
<protein>
    <recommendedName>
        <fullName evidence="1">Replication-associated protein G2P N-terminal domain-containing protein</fullName>
    </recommendedName>
</protein>
<dbReference type="Proteomes" id="UP000286038">
    <property type="component" value="Unassembled WGS sequence"/>
</dbReference>
<dbReference type="GO" id="GO:0006260">
    <property type="term" value="P:DNA replication"/>
    <property type="evidence" value="ECO:0007669"/>
    <property type="project" value="InterPro"/>
</dbReference>
<proteinExistence type="predicted"/>
<dbReference type="AlphaFoldDB" id="A0A415QFT0"/>
<dbReference type="Pfam" id="PF05144">
    <property type="entry name" value="Phage_CRI"/>
    <property type="match status" value="1"/>
</dbReference>
<name>A0A415QFT0_9BACT</name>
<dbReference type="RefSeq" id="WP_118450445.1">
    <property type="nucleotide sequence ID" value="NZ_CABJDM010000017.1"/>
</dbReference>